<evidence type="ECO:0000256" key="1">
    <source>
        <dbReference type="ARBA" id="ARBA00023125"/>
    </source>
</evidence>
<dbReference type="Gene3D" id="1.10.10.10">
    <property type="entry name" value="Winged helix-like DNA-binding domain superfamily/Winged helix DNA-binding domain"/>
    <property type="match status" value="1"/>
</dbReference>
<dbReference type="STRING" id="260084.SAMN02927928_3526"/>
<dbReference type="GO" id="GO:0003677">
    <property type="term" value="F:DNA binding"/>
    <property type="evidence" value="ECO:0007669"/>
    <property type="project" value="UniProtKB-KW"/>
</dbReference>
<dbReference type="InterPro" id="IPR000944">
    <property type="entry name" value="Tscrpt_reg_Rrf2"/>
</dbReference>
<dbReference type="PROSITE" id="PS51197">
    <property type="entry name" value="HTH_RRF2_2"/>
    <property type="match status" value="1"/>
</dbReference>
<dbReference type="PANTHER" id="PTHR33221:SF5">
    <property type="entry name" value="HTH-TYPE TRANSCRIPTIONAL REGULATOR ISCR"/>
    <property type="match status" value="1"/>
</dbReference>
<dbReference type="NCBIfam" id="TIGR00738">
    <property type="entry name" value="rrf2_super"/>
    <property type="match status" value="1"/>
</dbReference>
<sequence length="139" mass="15510">MLSMKAKYALKALIHMAQMDKPMLPSKQIAEAEDIPQKFLDNILQELRQNGIVDSKRGIFGGYFLAKSASDIFLGDIIRIIDGPLAPIRCASLTAYQKCEDCRDEAACRLRHLMLDVRNAMSGVLDNRCLQDLVTDPAL</sequence>
<dbReference type="PROSITE" id="PS01332">
    <property type="entry name" value="HTH_RRF2_1"/>
    <property type="match status" value="1"/>
</dbReference>
<dbReference type="InterPro" id="IPR030489">
    <property type="entry name" value="TR_Rrf2-type_CS"/>
</dbReference>
<dbReference type="InterPro" id="IPR036388">
    <property type="entry name" value="WH-like_DNA-bd_sf"/>
</dbReference>
<proteinExistence type="predicted"/>
<dbReference type="GO" id="GO:0003700">
    <property type="term" value="F:DNA-binding transcription factor activity"/>
    <property type="evidence" value="ECO:0007669"/>
    <property type="project" value="TreeGrafter"/>
</dbReference>
<reference evidence="3" key="1">
    <citation type="submission" date="2016-10" db="EMBL/GenBank/DDBJ databases">
        <authorList>
            <person name="Varghese N."/>
            <person name="Submissions S."/>
        </authorList>
    </citation>
    <scope>NUCLEOTIDE SEQUENCE [LARGE SCALE GENOMIC DNA]</scope>
    <source>
        <strain evidence="3">CGMCC 1.3431</strain>
    </source>
</reference>
<evidence type="ECO:0000313" key="3">
    <source>
        <dbReference type="Proteomes" id="UP000199150"/>
    </source>
</evidence>
<dbReference type="Proteomes" id="UP000199150">
    <property type="component" value="Unassembled WGS sequence"/>
</dbReference>
<dbReference type="OrthoDB" id="9802344at2"/>
<evidence type="ECO:0000313" key="2">
    <source>
        <dbReference type="EMBL" id="SCW80360.1"/>
    </source>
</evidence>
<dbReference type="PANTHER" id="PTHR33221">
    <property type="entry name" value="WINGED HELIX-TURN-HELIX TRANSCRIPTIONAL REGULATOR, RRF2 FAMILY"/>
    <property type="match status" value="1"/>
</dbReference>
<dbReference type="SUPFAM" id="SSF46785">
    <property type="entry name" value="Winged helix' DNA-binding domain"/>
    <property type="match status" value="1"/>
</dbReference>
<dbReference type="AlphaFoldDB" id="A0A1G4TG15"/>
<name>A0A1G4TG15_9CAUL</name>
<organism evidence="2 3">
    <name type="scientific">Asticcacaulis taihuensis</name>
    <dbReference type="NCBI Taxonomy" id="260084"/>
    <lineage>
        <taxon>Bacteria</taxon>
        <taxon>Pseudomonadati</taxon>
        <taxon>Pseudomonadota</taxon>
        <taxon>Alphaproteobacteria</taxon>
        <taxon>Caulobacterales</taxon>
        <taxon>Caulobacteraceae</taxon>
        <taxon>Asticcacaulis</taxon>
    </lineage>
</organism>
<protein>
    <submittedName>
        <fullName evidence="2">Transcriptional regulator, BadM/Rrf2 family</fullName>
    </submittedName>
</protein>
<dbReference type="Pfam" id="PF02082">
    <property type="entry name" value="Rrf2"/>
    <property type="match status" value="1"/>
</dbReference>
<gene>
    <name evidence="2" type="ORF">SAMN02927928_3526</name>
</gene>
<keyword evidence="1" id="KW-0238">DNA-binding</keyword>
<keyword evidence="3" id="KW-1185">Reference proteome</keyword>
<dbReference type="InterPro" id="IPR036390">
    <property type="entry name" value="WH_DNA-bd_sf"/>
</dbReference>
<accession>A0A1G4TG15</accession>
<dbReference type="GO" id="GO:0005829">
    <property type="term" value="C:cytosol"/>
    <property type="evidence" value="ECO:0007669"/>
    <property type="project" value="TreeGrafter"/>
</dbReference>
<dbReference type="EMBL" id="FMTS01000008">
    <property type="protein sequence ID" value="SCW80360.1"/>
    <property type="molecule type" value="Genomic_DNA"/>
</dbReference>
<dbReference type="RefSeq" id="WP_090650464.1">
    <property type="nucleotide sequence ID" value="NZ_CBCRYE010000002.1"/>
</dbReference>